<evidence type="ECO:0000313" key="2">
    <source>
        <dbReference type="Proteomes" id="UP001165064"/>
    </source>
</evidence>
<accession>A0ACB5TC84</accession>
<reference evidence="1" key="1">
    <citation type="submission" date="2023-04" db="EMBL/GenBank/DDBJ databases">
        <title>Ambrosiozyma monospora NBRC 10751.</title>
        <authorList>
            <person name="Ichikawa N."/>
            <person name="Sato H."/>
            <person name="Tonouchi N."/>
        </authorList>
    </citation>
    <scope>NUCLEOTIDE SEQUENCE</scope>
    <source>
        <strain evidence="1">NBRC 10751</strain>
    </source>
</reference>
<dbReference type="EMBL" id="BSXS01006461">
    <property type="protein sequence ID" value="GME85593.1"/>
    <property type="molecule type" value="Genomic_DNA"/>
</dbReference>
<name>A0ACB5TC84_AMBMO</name>
<organism evidence="1 2">
    <name type="scientific">Ambrosiozyma monospora</name>
    <name type="common">Yeast</name>
    <name type="synonym">Endomycopsis monosporus</name>
    <dbReference type="NCBI Taxonomy" id="43982"/>
    <lineage>
        <taxon>Eukaryota</taxon>
        <taxon>Fungi</taxon>
        <taxon>Dikarya</taxon>
        <taxon>Ascomycota</taxon>
        <taxon>Saccharomycotina</taxon>
        <taxon>Pichiomycetes</taxon>
        <taxon>Pichiales</taxon>
        <taxon>Pichiaceae</taxon>
        <taxon>Ambrosiozyma</taxon>
    </lineage>
</organism>
<keyword evidence="2" id="KW-1185">Reference proteome</keyword>
<sequence length="257" mass="27556">MNGASSTSISSSNGLIPNGHSRHYRANGGSSISTGSINKRCEFDDIAVVEKDEDMNDNDSTCSSDTGSVIHHRFQDDNDNDNVNGSGSSINLSNGKSISITLNGSGIDPVKHFSMPNNLNHENGVHHGPRSRSRSDVGFGSGSSASSFVNLHSNNAINNGNSGVGNGYHVHSRSHSQHNSITLSPVSHSRTRSSYSTSDSRSRSRSRSTVRGPGSSSVYRGSSVGRENKEKDKSEYLEVGESDEFITDVRNILRKRS</sequence>
<protein>
    <submittedName>
        <fullName evidence="1">Unnamed protein product</fullName>
    </submittedName>
</protein>
<proteinExistence type="predicted"/>
<dbReference type="Proteomes" id="UP001165064">
    <property type="component" value="Unassembled WGS sequence"/>
</dbReference>
<comment type="caution">
    <text evidence="1">The sequence shown here is derived from an EMBL/GenBank/DDBJ whole genome shotgun (WGS) entry which is preliminary data.</text>
</comment>
<gene>
    <name evidence="1" type="ORF">Amon02_000767300</name>
</gene>
<evidence type="ECO:0000313" key="1">
    <source>
        <dbReference type="EMBL" id="GME85593.1"/>
    </source>
</evidence>